<keyword evidence="2" id="KW-0560">Oxidoreductase</keyword>
<evidence type="ECO:0000256" key="1">
    <source>
        <dbReference type="ARBA" id="ARBA00006484"/>
    </source>
</evidence>
<dbReference type="InterPro" id="IPR020904">
    <property type="entry name" value="Sc_DH/Rdtase_CS"/>
</dbReference>
<dbReference type="Pfam" id="PF13561">
    <property type="entry name" value="adh_short_C2"/>
    <property type="match status" value="1"/>
</dbReference>
<dbReference type="SUPFAM" id="SSF51735">
    <property type="entry name" value="NAD(P)-binding Rossmann-fold domains"/>
    <property type="match status" value="1"/>
</dbReference>
<dbReference type="GO" id="GO:0016491">
    <property type="term" value="F:oxidoreductase activity"/>
    <property type="evidence" value="ECO:0007669"/>
    <property type="project" value="UniProtKB-KW"/>
</dbReference>
<dbReference type="SMART" id="SM00822">
    <property type="entry name" value="PKS_KR"/>
    <property type="match status" value="1"/>
</dbReference>
<dbReference type="InterPro" id="IPR002347">
    <property type="entry name" value="SDR_fam"/>
</dbReference>
<dbReference type="Gene3D" id="3.40.50.720">
    <property type="entry name" value="NAD(P)-binding Rossmann-like Domain"/>
    <property type="match status" value="1"/>
</dbReference>
<dbReference type="PRINTS" id="PR00081">
    <property type="entry name" value="GDHRDH"/>
</dbReference>
<dbReference type="InterPro" id="IPR057326">
    <property type="entry name" value="KR_dom"/>
</dbReference>
<accession>A0A399RGN6</accession>
<dbReference type="Proteomes" id="UP000266385">
    <property type="component" value="Unassembled WGS sequence"/>
</dbReference>
<evidence type="ECO:0000256" key="2">
    <source>
        <dbReference type="ARBA" id="ARBA00023002"/>
    </source>
</evidence>
<feature type="domain" description="Ketoreductase" evidence="3">
    <location>
        <begin position="11"/>
        <end position="192"/>
    </location>
</feature>
<dbReference type="OrthoDB" id="9790146at2"/>
<dbReference type="PANTHER" id="PTHR24321:SF15">
    <property type="entry name" value="OXIDOREDUCTASE UCPA"/>
    <property type="match status" value="1"/>
</dbReference>
<dbReference type="InterPro" id="IPR036291">
    <property type="entry name" value="NAD(P)-bd_dom_sf"/>
</dbReference>
<comment type="similarity">
    <text evidence="1">Belongs to the short-chain dehydrogenases/reductases (SDR) family.</text>
</comment>
<evidence type="ECO:0000259" key="3">
    <source>
        <dbReference type="SMART" id="SM00822"/>
    </source>
</evidence>
<protein>
    <submittedName>
        <fullName evidence="4">SDR family oxidoreductase</fullName>
    </submittedName>
</protein>
<organism evidence="4 5">
    <name type="scientific">Henriciella mobilis</name>
    <dbReference type="NCBI Taxonomy" id="2305467"/>
    <lineage>
        <taxon>Bacteria</taxon>
        <taxon>Pseudomonadati</taxon>
        <taxon>Pseudomonadota</taxon>
        <taxon>Alphaproteobacteria</taxon>
        <taxon>Hyphomonadales</taxon>
        <taxon>Hyphomonadaceae</taxon>
        <taxon>Henriciella</taxon>
    </lineage>
</organism>
<evidence type="ECO:0000313" key="5">
    <source>
        <dbReference type="Proteomes" id="UP000266385"/>
    </source>
</evidence>
<name>A0A399RGN6_9PROT</name>
<dbReference type="PRINTS" id="PR00080">
    <property type="entry name" value="SDRFAMILY"/>
</dbReference>
<dbReference type="PROSITE" id="PS00061">
    <property type="entry name" value="ADH_SHORT"/>
    <property type="match status" value="1"/>
</dbReference>
<gene>
    <name evidence="4" type="ORF">D1223_07790</name>
</gene>
<dbReference type="RefSeq" id="WP_119375828.1">
    <property type="nucleotide sequence ID" value="NZ_QWFX01000006.1"/>
</dbReference>
<proteinExistence type="inferred from homology"/>
<dbReference type="EMBL" id="QWFX01000006">
    <property type="protein sequence ID" value="RIJ30518.1"/>
    <property type="molecule type" value="Genomic_DNA"/>
</dbReference>
<sequence length="253" mass="25862">MTVNTIAPDALKVLITGGARGIGGATARLLAEAGAHVMIADVLDKEGKALAAALGDKAVYHHLDVTREADWRAAVKAATKAFGGLNALFNNAGIADFASVEACSPDAFRKLIDINLTGVFLGLHVCAPALREAGGGVIVNTSSTAGLQGYGGLAAYVASKWGVRGLTKAAALDLADGGIRVVSVHPGPITTPMTEGMGNEVVATQPLPRFGEAKEVARMVRFLMTEATFSTGSEFVIDGGAVTGQVLPLHEEG</sequence>
<dbReference type="FunFam" id="3.40.50.720:FF:000084">
    <property type="entry name" value="Short-chain dehydrogenase reductase"/>
    <property type="match status" value="1"/>
</dbReference>
<dbReference type="PANTHER" id="PTHR24321">
    <property type="entry name" value="DEHYDROGENASES, SHORT CHAIN"/>
    <property type="match status" value="1"/>
</dbReference>
<comment type="caution">
    <text evidence="4">The sequence shown here is derived from an EMBL/GenBank/DDBJ whole genome shotgun (WGS) entry which is preliminary data.</text>
</comment>
<reference evidence="4 5" key="1">
    <citation type="submission" date="2018-08" db="EMBL/GenBank/DDBJ databases">
        <title>Henriciella mobilis sp. nov., isolated from seawater.</title>
        <authorList>
            <person name="Cheng H."/>
            <person name="Wu Y.-H."/>
            <person name="Xu X.-W."/>
            <person name="Guo L.-L."/>
        </authorList>
    </citation>
    <scope>NUCLEOTIDE SEQUENCE [LARGE SCALE GENOMIC DNA]</scope>
    <source>
        <strain evidence="4 5">JN25</strain>
    </source>
</reference>
<dbReference type="AlphaFoldDB" id="A0A399RGN6"/>
<evidence type="ECO:0000313" key="4">
    <source>
        <dbReference type="EMBL" id="RIJ30518.1"/>
    </source>
</evidence>
<keyword evidence="5" id="KW-1185">Reference proteome</keyword>